<dbReference type="EMBL" id="LAJG01000024">
    <property type="protein sequence ID" value="KKB77726.1"/>
    <property type="molecule type" value="Genomic_DNA"/>
</dbReference>
<evidence type="ECO:0000313" key="2">
    <source>
        <dbReference type="EMBL" id="KKB77726.1"/>
    </source>
</evidence>
<accession>A0A0F5L5P7</accession>
<dbReference type="InterPro" id="IPR036812">
    <property type="entry name" value="NAD(P)_OxRdtase_dom_sf"/>
</dbReference>
<evidence type="ECO:0000313" key="3">
    <source>
        <dbReference type="Proteomes" id="UP000033514"/>
    </source>
</evidence>
<dbReference type="OrthoDB" id="8394608at2"/>
<dbReference type="AlphaFoldDB" id="A0A0F5L5P7"/>
<dbReference type="InterPro" id="IPR023210">
    <property type="entry name" value="NADP_OxRdtase_dom"/>
</dbReference>
<dbReference type="SUPFAM" id="SSF51430">
    <property type="entry name" value="NAD(P)-linked oxidoreductase"/>
    <property type="match status" value="1"/>
</dbReference>
<dbReference type="Gene3D" id="3.20.20.100">
    <property type="entry name" value="NADP-dependent oxidoreductase domain"/>
    <property type="match status" value="1"/>
</dbReference>
<dbReference type="Proteomes" id="UP000033514">
    <property type="component" value="Unassembled WGS sequence"/>
</dbReference>
<dbReference type="GO" id="GO:0005829">
    <property type="term" value="C:cytosol"/>
    <property type="evidence" value="ECO:0007669"/>
    <property type="project" value="TreeGrafter"/>
</dbReference>
<keyword evidence="3" id="KW-1185">Reference proteome</keyword>
<dbReference type="STRING" id="361041.VW35_13685"/>
<organism evidence="2 3">
    <name type="scientific">Devosia soli</name>
    <dbReference type="NCBI Taxonomy" id="361041"/>
    <lineage>
        <taxon>Bacteria</taxon>
        <taxon>Pseudomonadati</taxon>
        <taxon>Pseudomonadota</taxon>
        <taxon>Alphaproteobacteria</taxon>
        <taxon>Hyphomicrobiales</taxon>
        <taxon>Devosiaceae</taxon>
        <taxon>Devosia</taxon>
    </lineage>
</organism>
<name>A0A0F5L5P7_9HYPH</name>
<proteinExistence type="predicted"/>
<evidence type="ECO:0000259" key="1">
    <source>
        <dbReference type="Pfam" id="PF00248"/>
    </source>
</evidence>
<dbReference type="PANTHER" id="PTHR43364">
    <property type="entry name" value="NADH-SPECIFIC METHYLGLYOXAL REDUCTASE-RELATED"/>
    <property type="match status" value="1"/>
</dbReference>
<dbReference type="PANTHER" id="PTHR43364:SF6">
    <property type="entry name" value="OXIDOREDUCTASE-RELATED"/>
    <property type="match status" value="1"/>
</dbReference>
<dbReference type="PATRIC" id="fig|361041.3.peg.2124"/>
<comment type="caution">
    <text evidence="2">The sequence shown here is derived from an EMBL/GenBank/DDBJ whole genome shotgun (WGS) entry which is preliminary data.</text>
</comment>
<dbReference type="CDD" id="cd19081">
    <property type="entry name" value="AKR_AKR9C1"/>
    <property type="match status" value="1"/>
</dbReference>
<protein>
    <submittedName>
        <fullName evidence="2">Alcohol dehydrogenase</fullName>
    </submittedName>
</protein>
<dbReference type="Pfam" id="PF00248">
    <property type="entry name" value="Aldo_ket_red"/>
    <property type="match status" value="1"/>
</dbReference>
<dbReference type="InterPro" id="IPR050523">
    <property type="entry name" value="AKR_Detox_Biosynth"/>
</dbReference>
<gene>
    <name evidence="2" type="ORF">VW35_13685</name>
</gene>
<sequence length="314" mass="34387">MNRRPLGRSELVIEPLVLGGNVFGWTVDEQLGFQILDAYVDEGFTAIDTAQGYPNWVPGNPPGMSETIIGKWLKARGNREQVHIITKINSGRDPKGLSAEAIKTGIEDSLKRLQTDYIDLYFSHWPAQDCTHEETLEAYDVLIRAGKVRVIGASNYDAAMMKAAQDTAIVKSLPRYEVTQPLYNLYDREQFEALRPFLLENEVGAITYYSLAAGFLTGKYRSKDDLGKSQRGGGSEKYLNDKGFKILAALDAIAGETGAAPSEIALAWLIAQPGVSAPIASATSIEQVKSLARGVRLNLSPHAVERLDLAGETR</sequence>
<feature type="domain" description="NADP-dependent oxidoreductase" evidence="1">
    <location>
        <begin position="15"/>
        <end position="308"/>
    </location>
</feature>
<reference evidence="2 3" key="1">
    <citation type="submission" date="2015-03" db="EMBL/GenBank/DDBJ databases">
        <authorList>
            <person name="Hassan Y.I."/>
            <person name="Lepp D."/>
            <person name="Zhou T."/>
        </authorList>
    </citation>
    <scope>NUCLEOTIDE SEQUENCE [LARGE SCALE GENOMIC DNA]</scope>
    <source>
        <strain evidence="2 3">GH2-10</strain>
    </source>
</reference>
<dbReference type="RefSeq" id="WP_046143650.1">
    <property type="nucleotide sequence ID" value="NZ_LAJG01000024.1"/>
</dbReference>